<keyword evidence="2" id="KW-0012">Acyltransferase</keyword>
<dbReference type="PROSITE" id="PS51729">
    <property type="entry name" value="GNAT_YJDJ"/>
    <property type="match status" value="1"/>
</dbReference>
<proteinExistence type="predicted"/>
<dbReference type="GO" id="GO:0016746">
    <property type="term" value="F:acyltransferase activity"/>
    <property type="evidence" value="ECO:0007669"/>
    <property type="project" value="UniProtKB-KW"/>
</dbReference>
<organism evidence="2 3">
    <name type="scientific">Promicromonospora kroppenstedtii</name>
    <dbReference type="NCBI Taxonomy" id="440482"/>
    <lineage>
        <taxon>Bacteria</taxon>
        <taxon>Bacillati</taxon>
        <taxon>Actinomycetota</taxon>
        <taxon>Actinomycetes</taxon>
        <taxon>Micrococcales</taxon>
        <taxon>Promicromonosporaceae</taxon>
        <taxon>Promicromonospora</taxon>
    </lineage>
</organism>
<dbReference type="SUPFAM" id="SSF55729">
    <property type="entry name" value="Acyl-CoA N-acyltransferases (Nat)"/>
    <property type="match status" value="1"/>
</dbReference>
<dbReference type="Gene3D" id="3.40.630.30">
    <property type="match status" value="1"/>
</dbReference>
<dbReference type="EMBL" id="JBIRYI010000008">
    <property type="protein sequence ID" value="MFI2488102.1"/>
    <property type="molecule type" value="Genomic_DNA"/>
</dbReference>
<dbReference type="Pfam" id="PF14542">
    <property type="entry name" value="Acetyltransf_CG"/>
    <property type="match status" value="1"/>
</dbReference>
<feature type="domain" description="N-acetyltransferase" evidence="1">
    <location>
        <begin position="14"/>
        <end position="117"/>
    </location>
</feature>
<dbReference type="InterPro" id="IPR016181">
    <property type="entry name" value="Acyl_CoA_acyltransferase"/>
</dbReference>
<accession>A0ABW7XKS8</accession>
<evidence type="ECO:0000313" key="3">
    <source>
        <dbReference type="Proteomes" id="UP001611580"/>
    </source>
</evidence>
<dbReference type="EC" id="2.3.1.-" evidence="2"/>
<protein>
    <submittedName>
        <fullName evidence="2">GNAT family N-acetyltransferase</fullName>
        <ecNumber evidence="2">2.3.1.-</ecNumber>
    </submittedName>
</protein>
<reference evidence="2 3" key="1">
    <citation type="submission" date="2024-10" db="EMBL/GenBank/DDBJ databases">
        <title>The Natural Products Discovery Center: Release of the First 8490 Sequenced Strains for Exploring Actinobacteria Biosynthetic Diversity.</title>
        <authorList>
            <person name="Kalkreuter E."/>
            <person name="Kautsar S.A."/>
            <person name="Yang D."/>
            <person name="Bader C.D."/>
            <person name="Teijaro C.N."/>
            <person name="Fluegel L."/>
            <person name="Davis C.M."/>
            <person name="Simpson J.R."/>
            <person name="Lauterbach L."/>
            <person name="Steele A.D."/>
            <person name="Gui C."/>
            <person name="Meng S."/>
            <person name="Li G."/>
            <person name="Viehrig K."/>
            <person name="Ye F."/>
            <person name="Su P."/>
            <person name="Kiefer A.F."/>
            <person name="Nichols A."/>
            <person name="Cepeda A.J."/>
            <person name="Yan W."/>
            <person name="Fan B."/>
            <person name="Jiang Y."/>
            <person name="Adhikari A."/>
            <person name="Zheng C.-J."/>
            <person name="Schuster L."/>
            <person name="Cowan T.M."/>
            <person name="Smanski M.J."/>
            <person name="Chevrette M.G."/>
            <person name="De Carvalho L.P.S."/>
            <person name="Shen B."/>
        </authorList>
    </citation>
    <scope>NUCLEOTIDE SEQUENCE [LARGE SCALE GENOMIC DNA]</scope>
    <source>
        <strain evidence="2 3">NPDC019481</strain>
    </source>
</reference>
<dbReference type="RefSeq" id="WP_397405289.1">
    <property type="nucleotide sequence ID" value="NZ_JBIRYI010000008.1"/>
</dbReference>
<comment type="caution">
    <text evidence="2">The sequence shown here is derived from an EMBL/GenBank/DDBJ whole genome shotgun (WGS) entry which is preliminary data.</text>
</comment>
<dbReference type="Proteomes" id="UP001611580">
    <property type="component" value="Unassembled WGS sequence"/>
</dbReference>
<keyword evidence="3" id="KW-1185">Reference proteome</keyword>
<keyword evidence="2" id="KW-0808">Transferase</keyword>
<name>A0ABW7XKS8_9MICO</name>
<evidence type="ECO:0000259" key="1">
    <source>
        <dbReference type="PROSITE" id="PS51729"/>
    </source>
</evidence>
<evidence type="ECO:0000313" key="2">
    <source>
        <dbReference type="EMBL" id="MFI2488102.1"/>
    </source>
</evidence>
<sequence length="152" mass="15535">MKDRTGAPVTVTLNTGRPIGAYAVQVDGSPVVGRADFVDGPAGSGGSAGADDAAGGGDRIFFHTEVDEEYGGRGLAGILVREALADSIRKNIVVVPVCPLFAAHLAKHGDEYVAAGGAIRQPTKDDIAQVTEAVKAQRAAAREARRAGRAGE</sequence>
<dbReference type="InterPro" id="IPR031165">
    <property type="entry name" value="GNAT_YJDJ"/>
</dbReference>
<gene>
    <name evidence="2" type="ORF">ACH47X_14395</name>
</gene>